<name>L1MB62_9CORY</name>
<dbReference type="PROSITE" id="PS00211">
    <property type="entry name" value="ABC_TRANSPORTER_1"/>
    <property type="match status" value="1"/>
</dbReference>
<dbReference type="GO" id="GO:0016887">
    <property type="term" value="F:ATP hydrolysis activity"/>
    <property type="evidence" value="ECO:0007669"/>
    <property type="project" value="InterPro"/>
</dbReference>
<dbReference type="eggNOG" id="COG1131">
    <property type="taxonomic scope" value="Bacteria"/>
</dbReference>
<dbReference type="AlphaFoldDB" id="L1MB62"/>
<comment type="caution">
    <text evidence="7">The sequence shown here is derived from an EMBL/GenBank/DDBJ whole genome shotgun (WGS) entry which is preliminary data.</text>
</comment>
<dbReference type="Gene3D" id="3.40.50.300">
    <property type="entry name" value="P-loop containing nucleotide triphosphate hydrolases"/>
    <property type="match status" value="1"/>
</dbReference>
<dbReference type="PANTHER" id="PTHR42711">
    <property type="entry name" value="ABC TRANSPORTER ATP-BINDING PROTEIN"/>
    <property type="match status" value="1"/>
</dbReference>
<dbReference type="GO" id="GO:0046677">
    <property type="term" value="P:response to antibiotic"/>
    <property type="evidence" value="ECO:0007669"/>
    <property type="project" value="UniProtKB-KW"/>
</dbReference>
<evidence type="ECO:0000259" key="6">
    <source>
        <dbReference type="PROSITE" id="PS50893"/>
    </source>
</evidence>
<evidence type="ECO:0000256" key="5">
    <source>
        <dbReference type="ARBA" id="ARBA00023251"/>
    </source>
</evidence>
<accession>L1MB62</accession>
<dbReference type="Proteomes" id="UP000010445">
    <property type="component" value="Unassembled WGS sequence"/>
</dbReference>
<dbReference type="InterPro" id="IPR027417">
    <property type="entry name" value="P-loop_NTPase"/>
</dbReference>
<dbReference type="InterPro" id="IPR003439">
    <property type="entry name" value="ABC_transporter-like_ATP-bd"/>
</dbReference>
<dbReference type="STRING" id="1035195.HMPREF9997_02352"/>
<keyword evidence="8" id="KW-1185">Reference proteome</keyword>
<dbReference type="HOGENOM" id="CLU_000604_1_2_11"/>
<dbReference type="SUPFAM" id="SSF52540">
    <property type="entry name" value="P-loop containing nucleoside triphosphate hydrolases"/>
    <property type="match status" value="1"/>
</dbReference>
<evidence type="ECO:0000256" key="2">
    <source>
        <dbReference type="ARBA" id="ARBA00022448"/>
    </source>
</evidence>
<proteinExistence type="predicted"/>
<dbReference type="InterPro" id="IPR003593">
    <property type="entry name" value="AAA+_ATPase"/>
</dbReference>
<keyword evidence="5" id="KW-0046">Antibiotic resistance</keyword>
<dbReference type="OrthoDB" id="9804819at2"/>
<dbReference type="InterPro" id="IPR050763">
    <property type="entry name" value="ABC_transporter_ATP-binding"/>
</dbReference>
<comment type="subcellular location">
    <subcellularLocation>
        <location evidence="1">Cell membrane</location>
        <topology evidence="1">Peripheral membrane protein</topology>
    </subcellularLocation>
</comment>
<reference evidence="7 8" key="1">
    <citation type="submission" date="2012-05" db="EMBL/GenBank/DDBJ databases">
        <authorList>
            <person name="Weinstock G."/>
            <person name="Sodergren E."/>
            <person name="Lobos E.A."/>
            <person name="Fulton L."/>
            <person name="Fulton R."/>
            <person name="Courtney L."/>
            <person name="Fronick C."/>
            <person name="O'Laughlin M."/>
            <person name="Godfrey J."/>
            <person name="Wilson R.M."/>
            <person name="Miner T."/>
            <person name="Farmer C."/>
            <person name="Delehaunty K."/>
            <person name="Cordes M."/>
            <person name="Minx P."/>
            <person name="Tomlinson C."/>
            <person name="Chen J."/>
            <person name="Wollam A."/>
            <person name="Pepin K.H."/>
            <person name="Bhonagiri V."/>
            <person name="Zhang X."/>
            <person name="Suruliraj S."/>
            <person name="Warren W."/>
            <person name="Mitreva M."/>
            <person name="Mardis E.R."/>
            <person name="Wilson R.K."/>
        </authorList>
    </citation>
    <scope>NUCLEOTIDE SEQUENCE [LARGE SCALE GENOMIC DNA]</scope>
    <source>
        <strain evidence="7 8">F0235</strain>
    </source>
</reference>
<dbReference type="Pfam" id="PF00005">
    <property type="entry name" value="ABC_tran"/>
    <property type="match status" value="1"/>
</dbReference>
<dbReference type="PATRIC" id="fig|1035195.3.peg.2100"/>
<evidence type="ECO:0000313" key="7">
    <source>
        <dbReference type="EMBL" id="EKX88234.1"/>
    </source>
</evidence>
<keyword evidence="3" id="KW-0547">Nucleotide-binding</keyword>
<dbReference type="PROSITE" id="PS50893">
    <property type="entry name" value="ABC_TRANSPORTER_2"/>
    <property type="match status" value="1"/>
</dbReference>
<dbReference type="GO" id="GO:0005524">
    <property type="term" value="F:ATP binding"/>
    <property type="evidence" value="ECO:0007669"/>
    <property type="project" value="UniProtKB-KW"/>
</dbReference>
<evidence type="ECO:0000256" key="1">
    <source>
        <dbReference type="ARBA" id="ARBA00004202"/>
    </source>
</evidence>
<evidence type="ECO:0000256" key="3">
    <source>
        <dbReference type="ARBA" id="ARBA00022741"/>
    </source>
</evidence>
<protein>
    <submittedName>
        <fullName evidence="7">ABC transporter, ATP-binding protein</fullName>
    </submittedName>
</protein>
<dbReference type="SMART" id="SM00382">
    <property type="entry name" value="AAA"/>
    <property type="match status" value="1"/>
</dbReference>
<keyword evidence="4 7" id="KW-0067">ATP-binding</keyword>
<keyword evidence="2" id="KW-0813">Transport</keyword>
<dbReference type="GO" id="GO:0005886">
    <property type="term" value="C:plasma membrane"/>
    <property type="evidence" value="ECO:0007669"/>
    <property type="project" value="UniProtKB-SubCell"/>
</dbReference>
<dbReference type="EMBL" id="AMEM01000039">
    <property type="protein sequence ID" value="EKX88234.1"/>
    <property type="molecule type" value="Genomic_DNA"/>
</dbReference>
<feature type="domain" description="ABC transporter" evidence="6">
    <location>
        <begin position="6"/>
        <end position="234"/>
    </location>
</feature>
<dbReference type="PANTHER" id="PTHR42711:SF17">
    <property type="entry name" value="ABC TRANSPORTER ATP-BINDING PROTEIN"/>
    <property type="match status" value="1"/>
</dbReference>
<dbReference type="CDD" id="cd03230">
    <property type="entry name" value="ABC_DR_subfamily_A"/>
    <property type="match status" value="1"/>
</dbReference>
<sequence length="300" mass="32527">MNTEVIHARDVIKEFKDRSKGTFRAVNQVNLDIKQGEIIALLGPNGAGKSTLIDMILGLTTPTSGTIQAFGSAPRQAIAASKIGAVLQTGGLLGNLTVWETVAMIATTFPNPQLPETVLRRTNLSHLARRRVAKCSGGEQQRLRFALALLPDPDFLILDEPTAGMDAGARHAFWETMQEQAQHGKTIMFATHYIEEAQNFAERIVMMRSGQIVADDTTHKVRSRAGGRTVSATFPPDFPTDRIPGVASLTTNGNRTLLNTGDSDALLRHLVNHTPATDIMVSQSSLEDVFLNLTSTEAES</sequence>
<evidence type="ECO:0000313" key="8">
    <source>
        <dbReference type="Proteomes" id="UP000010445"/>
    </source>
</evidence>
<evidence type="ECO:0000256" key="4">
    <source>
        <dbReference type="ARBA" id="ARBA00022840"/>
    </source>
</evidence>
<gene>
    <name evidence="7" type="ORF">HMPREF9997_02352</name>
</gene>
<dbReference type="InterPro" id="IPR017871">
    <property type="entry name" value="ABC_transporter-like_CS"/>
</dbReference>
<organism evidence="7 8">
    <name type="scientific">Corynebacterium durum F0235</name>
    <dbReference type="NCBI Taxonomy" id="1035195"/>
    <lineage>
        <taxon>Bacteria</taxon>
        <taxon>Bacillati</taxon>
        <taxon>Actinomycetota</taxon>
        <taxon>Actinomycetes</taxon>
        <taxon>Mycobacteriales</taxon>
        <taxon>Corynebacteriaceae</taxon>
        <taxon>Corynebacterium</taxon>
    </lineage>
</organism>
<dbReference type="RefSeq" id="WP_006062160.1">
    <property type="nucleotide sequence ID" value="NZ_KB290823.1"/>
</dbReference>